<evidence type="ECO:0000313" key="3">
    <source>
        <dbReference type="EMBL" id="ETY72682.1"/>
    </source>
</evidence>
<name>W6T434_9LACO</name>
<dbReference type="InterPro" id="IPR017853">
    <property type="entry name" value="GH"/>
</dbReference>
<dbReference type="GO" id="GO:0008422">
    <property type="term" value="F:beta-glucosidase activity"/>
    <property type="evidence" value="ECO:0007669"/>
    <property type="project" value="TreeGrafter"/>
</dbReference>
<dbReference type="SUPFAM" id="SSF51445">
    <property type="entry name" value="(Trans)glycosidases"/>
    <property type="match status" value="1"/>
</dbReference>
<dbReference type="Pfam" id="PF00933">
    <property type="entry name" value="Glyco_hydro_3"/>
    <property type="match status" value="1"/>
</dbReference>
<protein>
    <submittedName>
        <fullName evidence="3">Beta-glucosidase</fullName>
    </submittedName>
</protein>
<dbReference type="Gene3D" id="3.20.20.300">
    <property type="entry name" value="Glycoside hydrolase, family 3, N-terminal domain"/>
    <property type="match status" value="1"/>
</dbReference>
<dbReference type="eggNOG" id="COG1472">
    <property type="taxonomic scope" value="Bacteria"/>
</dbReference>
<dbReference type="InterPro" id="IPR051915">
    <property type="entry name" value="Cellulose_Degrad_GH3"/>
</dbReference>
<keyword evidence="1" id="KW-0378">Hydrolase</keyword>
<reference evidence="3 4" key="1">
    <citation type="journal article" date="2014" name="Genome Announc.">
        <title>Genome Sequence of Lactobacillus fabifermentans Strain T30PCM01, Isolated from Fermenting Grape Marc.</title>
        <authorList>
            <person name="Treu L."/>
            <person name="Vendramin V."/>
            <person name="Bovo B."/>
            <person name="Giacomini A."/>
            <person name="Corich V."/>
            <person name="Campanaro S."/>
        </authorList>
    </citation>
    <scope>NUCLEOTIDE SEQUENCE [LARGE SCALE GENOMIC DNA]</scope>
    <source>
        <strain evidence="3 4">T30PCM01</strain>
    </source>
</reference>
<dbReference type="STRING" id="1400520.LFAB_16215"/>
<dbReference type="Proteomes" id="UP000019247">
    <property type="component" value="Unassembled WGS sequence"/>
</dbReference>
<dbReference type="SUPFAM" id="SSF52279">
    <property type="entry name" value="Beta-D-glucan exohydrolase, C-terminal domain"/>
    <property type="match status" value="1"/>
</dbReference>
<dbReference type="Pfam" id="PF01915">
    <property type="entry name" value="Glyco_hydro_3_C"/>
    <property type="match status" value="1"/>
</dbReference>
<accession>W6T434</accession>
<dbReference type="GO" id="GO:0009251">
    <property type="term" value="P:glucan catabolic process"/>
    <property type="evidence" value="ECO:0007669"/>
    <property type="project" value="TreeGrafter"/>
</dbReference>
<gene>
    <name evidence="3" type="ORF">LFAB_16215</name>
</gene>
<dbReference type="PATRIC" id="fig|1400520.3.peg.3185"/>
<evidence type="ECO:0000313" key="4">
    <source>
        <dbReference type="Proteomes" id="UP000019247"/>
    </source>
</evidence>
<feature type="domain" description="Fibronectin type III-like" evidence="2">
    <location>
        <begin position="689"/>
        <end position="757"/>
    </location>
</feature>
<dbReference type="EMBL" id="AWWK01000092">
    <property type="protein sequence ID" value="ETY72682.1"/>
    <property type="molecule type" value="Genomic_DNA"/>
</dbReference>
<dbReference type="InterPro" id="IPR026891">
    <property type="entry name" value="Fn3-like"/>
</dbReference>
<dbReference type="SMART" id="SM01217">
    <property type="entry name" value="Fn3_like"/>
    <property type="match status" value="1"/>
</dbReference>
<dbReference type="AlphaFoldDB" id="W6T434"/>
<dbReference type="PANTHER" id="PTHR30620">
    <property type="entry name" value="PERIPLASMIC BETA-GLUCOSIDASE-RELATED"/>
    <property type="match status" value="1"/>
</dbReference>
<evidence type="ECO:0000259" key="2">
    <source>
        <dbReference type="SMART" id="SM01217"/>
    </source>
</evidence>
<dbReference type="InterPro" id="IPR002772">
    <property type="entry name" value="Glyco_hydro_3_C"/>
</dbReference>
<dbReference type="InterPro" id="IPR036962">
    <property type="entry name" value="Glyco_hydro_3_N_sf"/>
</dbReference>
<comment type="caution">
    <text evidence="3">The sequence shown here is derived from an EMBL/GenBank/DDBJ whole genome shotgun (WGS) entry which is preliminary data.</text>
</comment>
<dbReference type="InterPro" id="IPR013783">
    <property type="entry name" value="Ig-like_fold"/>
</dbReference>
<sequence length="762" mass="83415">MLPYQNSDLPIKDRVTDLLNRMTLKEKVGQVNQNLYGWQCYHFDSVTKTVQLDQKLLDHIEWGAGLGAIYGLFRADPWSQVDFASGVAASDAWRVSNAVQHAVIEQSRLGIPALIVEECPHGHQGLDGISYPTNIGRGNSFDTELMRKTTRLMAQELALKGVNMALVSTLDLAKDPRWGRTEECFGEDPILSAKMSEAVVTGFQGNLIQDGISFVDQTVHEINRQPGNIGVVLKHCIAQGEAQGGHNSGAVVLGEREFTEIYQPLLRATRNAIGVMAAYNDVNGVPCHINRHLFTQLLRQQEGFQGLVMADGTALDRLADVFDDQEAAAGAALSAGVDLSLWDTVYTEIEAGITLDKVTEADLDQAVAHVLSIKFLLGLFEHPYVVDPNSRLEHVLEASQRLNEQVATESITLVKNDQLLPLTDQSQTIAVIGPSANEYYNLLGDYTAPQTITMQEHTLVNELKAALPQATIKWSVGCEIRNSKRQMESIRQAVAVAKNADVIVLVLGGSSTRNFDMSFLQNGAVSSREVNMDSGENVDVADLALGGQQLQLLSAINALHKPTIGVMIQGRPYDIRPVLAMADAVLIGWFPGQMGGTALSKLIAGKANPSGKLSVSYPRCSQQLPVYYYQRAVTKQDNYYDELGTPLFEFGTGLSYTDFIYSDITAERTNEGIKATVLITNAGGVTGSTPILLFVKLHGGRVVPRKQMLRDFKRVTLTAGSSQRVIFNLLFADVALINQDMESELAERIEIRLGSETITFHL</sequence>
<dbReference type="HOGENOM" id="CLU_004542_5_1_9"/>
<dbReference type="RefSeq" id="WP_033614776.1">
    <property type="nucleotide sequence ID" value="NZ_KK036538.1"/>
</dbReference>
<organism evidence="3 4">
    <name type="scientific">Lactiplantibacillus fabifermentans T30PCM01</name>
    <dbReference type="NCBI Taxonomy" id="1400520"/>
    <lineage>
        <taxon>Bacteria</taxon>
        <taxon>Bacillati</taxon>
        <taxon>Bacillota</taxon>
        <taxon>Bacilli</taxon>
        <taxon>Lactobacillales</taxon>
        <taxon>Lactobacillaceae</taxon>
        <taxon>Lactiplantibacillus</taxon>
    </lineage>
</organism>
<dbReference type="Gene3D" id="2.60.40.10">
    <property type="entry name" value="Immunoglobulins"/>
    <property type="match status" value="1"/>
</dbReference>
<dbReference type="Gene3D" id="3.40.50.1700">
    <property type="entry name" value="Glycoside hydrolase family 3 C-terminal domain"/>
    <property type="match status" value="1"/>
</dbReference>
<proteinExistence type="predicted"/>
<evidence type="ECO:0000256" key="1">
    <source>
        <dbReference type="ARBA" id="ARBA00022801"/>
    </source>
</evidence>
<dbReference type="PRINTS" id="PR00133">
    <property type="entry name" value="GLHYDRLASE3"/>
</dbReference>
<dbReference type="InterPro" id="IPR001764">
    <property type="entry name" value="Glyco_hydro_3_N"/>
</dbReference>
<dbReference type="PANTHER" id="PTHR30620:SF123">
    <property type="entry name" value="BETA-XYLOSIDASE"/>
    <property type="match status" value="1"/>
</dbReference>
<dbReference type="InterPro" id="IPR036881">
    <property type="entry name" value="Glyco_hydro_3_C_sf"/>
</dbReference>